<evidence type="ECO:0000259" key="4">
    <source>
        <dbReference type="PROSITE" id="PS50995"/>
    </source>
</evidence>
<dbReference type="SMART" id="SM00347">
    <property type="entry name" value="HTH_MARR"/>
    <property type="match status" value="1"/>
</dbReference>
<organism evidence="5 8">
    <name type="scientific">Streptacidiphilus alkalitolerans</name>
    <dbReference type="NCBI Taxonomy" id="3342712"/>
    <lineage>
        <taxon>Bacteria</taxon>
        <taxon>Bacillati</taxon>
        <taxon>Actinomycetota</taxon>
        <taxon>Actinomycetes</taxon>
        <taxon>Kitasatosporales</taxon>
        <taxon>Streptomycetaceae</taxon>
        <taxon>Streptacidiphilus</taxon>
    </lineage>
</organism>
<reference evidence="7 8" key="1">
    <citation type="submission" date="2024-09" db="EMBL/GenBank/DDBJ databases">
        <authorList>
            <person name="Lee S.D."/>
        </authorList>
    </citation>
    <scope>NUCLEOTIDE SEQUENCE [LARGE SCALE GENOMIC DNA]</scope>
    <source>
        <strain evidence="5 8">N1-1</strain>
        <strain evidence="6 7">N1-3</strain>
    </source>
</reference>
<comment type="caution">
    <text evidence="5">The sequence shown here is derived from an EMBL/GenBank/DDBJ whole genome shotgun (WGS) entry which is preliminary data.</text>
</comment>
<evidence type="ECO:0000256" key="1">
    <source>
        <dbReference type="ARBA" id="ARBA00023015"/>
    </source>
</evidence>
<dbReference type="InterPro" id="IPR023187">
    <property type="entry name" value="Tscrpt_reg_MarR-type_CS"/>
</dbReference>
<evidence type="ECO:0000313" key="8">
    <source>
        <dbReference type="Proteomes" id="UP001592582"/>
    </source>
</evidence>
<dbReference type="Proteomes" id="UP001592530">
    <property type="component" value="Unassembled WGS sequence"/>
</dbReference>
<dbReference type="Proteomes" id="UP001592582">
    <property type="component" value="Unassembled WGS sequence"/>
</dbReference>
<protein>
    <submittedName>
        <fullName evidence="5">MarR family winged helix-turn-helix transcriptional regulator</fullName>
    </submittedName>
</protein>
<evidence type="ECO:0000256" key="3">
    <source>
        <dbReference type="ARBA" id="ARBA00023163"/>
    </source>
</evidence>
<dbReference type="PROSITE" id="PS50995">
    <property type="entry name" value="HTH_MARR_2"/>
    <property type="match status" value="1"/>
</dbReference>
<dbReference type="Gene3D" id="1.10.10.10">
    <property type="entry name" value="Winged helix-like DNA-binding domain superfamily/Winged helix DNA-binding domain"/>
    <property type="match status" value="1"/>
</dbReference>
<name>A0ABV6VKC6_9ACTN</name>
<evidence type="ECO:0000313" key="7">
    <source>
        <dbReference type="Proteomes" id="UP001592530"/>
    </source>
</evidence>
<dbReference type="InterPro" id="IPR000835">
    <property type="entry name" value="HTH_MarR-typ"/>
</dbReference>
<dbReference type="SUPFAM" id="SSF46785">
    <property type="entry name" value="Winged helix' DNA-binding domain"/>
    <property type="match status" value="1"/>
</dbReference>
<dbReference type="PANTHER" id="PTHR33164">
    <property type="entry name" value="TRANSCRIPTIONAL REGULATOR, MARR FAMILY"/>
    <property type="match status" value="1"/>
</dbReference>
<keyword evidence="3" id="KW-0804">Transcription</keyword>
<dbReference type="PANTHER" id="PTHR33164:SF103">
    <property type="entry name" value="REGULATORY PROTEIN MARR"/>
    <property type="match status" value="1"/>
</dbReference>
<evidence type="ECO:0000313" key="5">
    <source>
        <dbReference type="EMBL" id="MFC1414058.1"/>
    </source>
</evidence>
<sequence length="163" mass="17393">MPPPADAPHLLEAARAAAHVTELLEAAWGRAQETVTGSLPSPSQLRALLVIEEHQVTNLRNLGDALDSKAPSVSRLCDRMEAAGLIERSLSGTSRRELELRLTGRGQSLLDELRENRARELGAVMAAMAPADVRALTRGLQAFHQAVTRETGRTSGGGTARTA</sequence>
<dbReference type="InterPro" id="IPR036390">
    <property type="entry name" value="WH_DNA-bd_sf"/>
</dbReference>
<dbReference type="InterPro" id="IPR039422">
    <property type="entry name" value="MarR/SlyA-like"/>
</dbReference>
<proteinExistence type="predicted"/>
<evidence type="ECO:0000256" key="2">
    <source>
        <dbReference type="ARBA" id="ARBA00023125"/>
    </source>
</evidence>
<accession>A0ABV6VKC6</accession>
<keyword evidence="2" id="KW-0238">DNA-binding</keyword>
<dbReference type="RefSeq" id="WP_380516987.1">
    <property type="nucleotide sequence ID" value="NZ_JBHEZX010000021.1"/>
</dbReference>
<dbReference type="Pfam" id="PF12802">
    <property type="entry name" value="MarR_2"/>
    <property type="match status" value="1"/>
</dbReference>
<feature type="domain" description="HTH marR-type" evidence="4">
    <location>
        <begin position="10"/>
        <end position="145"/>
    </location>
</feature>
<dbReference type="EMBL" id="JBHEZY010000004">
    <property type="protein sequence ID" value="MFC1431513.1"/>
    <property type="molecule type" value="Genomic_DNA"/>
</dbReference>
<keyword evidence="1" id="KW-0805">Transcription regulation</keyword>
<keyword evidence="8" id="KW-1185">Reference proteome</keyword>
<dbReference type="PROSITE" id="PS01117">
    <property type="entry name" value="HTH_MARR_1"/>
    <property type="match status" value="1"/>
</dbReference>
<evidence type="ECO:0000313" key="6">
    <source>
        <dbReference type="EMBL" id="MFC1431513.1"/>
    </source>
</evidence>
<dbReference type="InterPro" id="IPR036388">
    <property type="entry name" value="WH-like_DNA-bd_sf"/>
</dbReference>
<dbReference type="EMBL" id="JBHEZX010000021">
    <property type="protein sequence ID" value="MFC1414058.1"/>
    <property type="molecule type" value="Genomic_DNA"/>
</dbReference>
<gene>
    <name evidence="6" type="ORF">ACEZDB_12755</name>
    <name evidence="5" type="ORF">ACEZDG_32835</name>
</gene>